<feature type="domain" description="DNA mismatch repair protein S5" evidence="6">
    <location>
        <begin position="205"/>
        <end position="313"/>
    </location>
</feature>
<dbReference type="PANTHER" id="PTHR10073">
    <property type="entry name" value="DNA MISMATCH REPAIR PROTEIN MLH, PMS, MUTL"/>
    <property type="match status" value="1"/>
</dbReference>
<dbReference type="STRING" id="309798.COPRO5265_1096"/>
<accession>B5Y9G0</accession>
<evidence type="ECO:0000256" key="4">
    <source>
        <dbReference type="ARBA" id="ARBA00023204"/>
    </source>
</evidence>
<proteinExistence type="inferred from homology"/>
<keyword evidence="4" id="KW-0234">DNA repair</keyword>
<evidence type="ECO:0000259" key="6">
    <source>
        <dbReference type="SMART" id="SM01340"/>
    </source>
</evidence>
<dbReference type="GO" id="GO:0030983">
    <property type="term" value="F:mismatched DNA binding"/>
    <property type="evidence" value="ECO:0007669"/>
    <property type="project" value="InterPro"/>
</dbReference>
<reference evidence="8" key="1">
    <citation type="submission" date="2008-08" db="EMBL/GenBank/DDBJ databases">
        <title>The complete genome sequence of Coprothermobacter proteolyticus strain ATCC 5245 / DSM 5265 / BT.</title>
        <authorList>
            <person name="Dodson R.J."/>
            <person name="Durkin A.S."/>
            <person name="Wu M."/>
            <person name="Eisen J."/>
            <person name="Sutton G."/>
        </authorList>
    </citation>
    <scope>NUCLEOTIDE SEQUENCE [LARGE SCALE GENOMIC DNA]</scope>
    <source>
        <strain evidence="8">ATCC 35245 / DSM 5265 / OCM 4 / BT</strain>
    </source>
</reference>
<dbReference type="Gene3D" id="3.30.565.10">
    <property type="entry name" value="Histidine kinase-like ATPase, C-terminal domain"/>
    <property type="match status" value="1"/>
</dbReference>
<dbReference type="InterPro" id="IPR038973">
    <property type="entry name" value="MutL/Mlh/Pms-like"/>
</dbReference>
<protein>
    <recommendedName>
        <fullName evidence="2">DNA mismatch repair protein MutL</fullName>
    </recommendedName>
</protein>
<dbReference type="GO" id="GO:0140664">
    <property type="term" value="F:ATP-dependent DNA damage sensor activity"/>
    <property type="evidence" value="ECO:0007669"/>
    <property type="project" value="InterPro"/>
</dbReference>
<dbReference type="CDD" id="cd00782">
    <property type="entry name" value="MutL_Trans"/>
    <property type="match status" value="1"/>
</dbReference>
<dbReference type="InterPro" id="IPR013507">
    <property type="entry name" value="DNA_mismatch_S5_2-like"/>
</dbReference>
<dbReference type="CDD" id="cd16926">
    <property type="entry name" value="HATPase_MutL-MLH-PMS-like"/>
    <property type="match status" value="1"/>
</dbReference>
<evidence type="ECO:0000259" key="5">
    <source>
        <dbReference type="SMART" id="SM00853"/>
    </source>
</evidence>
<dbReference type="SUPFAM" id="SSF54211">
    <property type="entry name" value="Ribosomal protein S5 domain 2-like"/>
    <property type="match status" value="1"/>
</dbReference>
<dbReference type="InterPro" id="IPR014790">
    <property type="entry name" value="MutL_C"/>
</dbReference>
<dbReference type="InterPro" id="IPR036890">
    <property type="entry name" value="HATPase_C_sf"/>
</dbReference>
<dbReference type="EMBL" id="CP001145">
    <property type="protein sequence ID" value="ACI17376.1"/>
    <property type="molecule type" value="Genomic_DNA"/>
</dbReference>
<dbReference type="InterPro" id="IPR037198">
    <property type="entry name" value="MutL_C_sf"/>
</dbReference>
<dbReference type="eggNOG" id="COG0323">
    <property type="taxonomic scope" value="Bacteria"/>
</dbReference>
<dbReference type="RefSeq" id="WP_012544028.1">
    <property type="nucleotide sequence ID" value="NC_011295.1"/>
</dbReference>
<dbReference type="InterPro" id="IPR042120">
    <property type="entry name" value="MutL_C_dimsub"/>
</dbReference>
<feature type="domain" description="MutL C-terminal dimerisation" evidence="5">
    <location>
        <begin position="379"/>
        <end position="500"/>
    </location>
</feature>
<dbReference type="AlphaFoldDB" id="B5Y9G0"/>
<dbReference type="NCBIfam" id="TIGR00585">
    <property type="entry name" value="mutl"/>
    <property type="match status" value="1"/>
</dbReference>
<dbReference type="HOGENOM" id="CLU_004131_4_3_9"/>
<dbReference type="Gene3D" id="3.30.230.10">
    <property type="match status" value="1"/>
</dbReference>
<dbReference type="GO" id="GO:0006298">
    <property type="term" value="P:mismatch repair"/>
    <property type="evidence" value="ECO:0007669"/>
    <property type="project" value="InterPro"/>
</dbReference>
<dbReference type="SUPFAM" id="SSF55874">
    <property type="entry name" value="ATPase domain of HSP90 chaperone/DNA topoisomerase II/histidine kinase"/>
    <property type="match status" value="1"/>
</dbReference>
<dbReference type="KEGG" id="cpo:COPRO5265_1096"/>
<dbReference type="Pfam" id="PF13589">
    <property type="entry name" value="HATPase_c_3"/>
    <property type="match status" value="1"/>
</dbReference>
<dbReference type="Gene3D" id="3.30.1370.100">
    <property type="entry name" value="MutL, C-terminal domain, regulatory subdomain"/>
    <property type="match status" value="1"/>
</dbReference>
<evidence type="ECO:0000313" key="8">
    <source>
        <dbReference type="Proteomes" id="UP000001732"/>
    </source>
</evidence>
<dbReference type="OrthoDB" id="9763467at2"/>
<evidence type="ECO:0000313" key="7">
    <source>
        <dbReference type="EMBL" id="ACI17376.1"/>
    </source>
</evidence>
<gene>
    <name evidence="7" type="primary">mutL</name>
    <name evidence="7" type="ordered locus">COPRO5265_1096</name>
</gene>
<dbReference type="InterPro" id="IPR042121">
    <property type="entry name" value="MutL_C_regsub"/>
</dbReference>
<dbReference type="GO" id="GO:0032300">
    <property type="term" value="C:mismatch repair complex"/>
    <property type="evidence" value="ECO:0007669"/>
    <property type="project" value="InterPro"/>
</dbReference>
<dbReference type="GO" id="GO:0005524">
    <property type="term" value="F:ATP binding"/>
    <property type="evidence" value="ECO:0007669"/>
    <property type="project" value="InterPro"/>
</dbReference>
<evidence type="ECO:0000256" key="3">
    <source>
        <dbReference type="ARBA" id="ARBA00022763"/>
    </source>
</evidence>
<evidence type="ECO:0000256" key="1">
    <source>
        <dbReference type="ARBA" id="ARBA00006082"/>
    </source>
</evidence>
<dbReference type="InterPro" id="IPR020568">
    <property type="entry name" value="Ribosomal_Su5_D2-typ_SF"/>
</dbReference>
<evidence type="ECO:0000256" key="2">
    <source>
        <dbReference type="ARBA" id="ARBA00021975"/>
    </source>
</evidence>
<name>B5Y9G0_COPPD</name>
<dbReference type="InterPro" id="IPR014762">
    <property type="entry name" value="DNA_mismatch_repair_CS"/>
</dbReference>
<keyword evidence="8" id="KW-1185">Reference proteome</keyword>
<dbReference type="Gene3D" id="3.30.1540.20">
    <property type="entry name" value="MutL, C-terminal domain, dimerisation subdomain"/>
    <property type="match status" value="1"/>
</dbReference>
<dbReference type="Pfam" id="PF08676">
    <property type="entry name" value="MutL_C"/>
    <property type="match status" value="1"/>
</dbReference>
<dbReference type="SUPFAM" id="SSF118116">
    <property type="entry name" value="DNA mismatch repair protein MutL"/>
    <property type="match status" value="1"/>
</dbReference>
<dbReference type="InterPro" id="IPR014721">
    <property type="entry name" value="Ribsml_uS5_D2-typ_fold_subgr"/>
</dbReference>
<dbReference type="Pfam" id="PF01119">
    <property type="entry name" value="DNA_mis_repair"/>
    <property type="match status" value="1"/>
</dbReference>
<dbReference type="InterPro" id="IPR002099">
    <property type="entry name" value="MutL/Mlh/PMS"/>
</dbReference>
<dbReference type="PROSITE" id="PS00058">
    <property type="entry name" value="DNA_MISMATCH_REPAIR_1"/>
    <property type="match status" value="1"/>
</dbReference>
<dbReference type="SMART" id="SM01340">
    <property type="entry name" value="DNA_mis_repair"/>
    <property type="match status" value="1"/>
</dbReference>
<dbReference type="Proteomes" id="UP000001732">
    <property type="component" value="Chromosome"/>
</dbReference>
<organism evidence="7 8">
    <name type="scientific">Coprothermobacter proteolyticus (strain ATCC 35245 / DSM 5265 / OCM 4 / BT)</name>
    <dbReference type="NCBI Taxonomy" id="309798"/>
    <lineage>
        <taxon>Bacteria</taxon>
        <taxon>Pseudomonadati</taxon>
        <taxon>Coprothermobacterota</taxon>
        <taxon>Coprothermobacteria</taxon>
        <taxon>Coprothermobacterales</taxon>
        <taxon>Coprothermobacteraceae</taxon>
        <taxon>Coprothermobacter</taxon>
    </lineage>
</organism>
<dbReference type="PANTHER" id="PTHR10073:SF12">
    <property type="entry name" value="DNA MISMATCH REPAIR PROTEIN MLH1"/>
    <property type="match status" value="1"/>
</dbReference>
<keyword evidence="3" id="KW-0227">DNA damage</keyword>
<dbReference type="GO" id="GO:0016887">
    <property type="term" value="F:ATP hydrolysis activity"/>
    <property type="evidence" value="ECO:0007669"/>
    <property type="project" value="InterPro"/>
</dbReference>
<reference evidence="7 8" key="2">
    <citation type="journal article" date="2014" name="Genome Announc.">
        <title>Complete Genome Sequence of Coprothermobacter proteolyticus DSM 5265.</title>
        <authorList>
            <person name="Alexiev A."/>
            <person name="Coil D.A."/>
            <person name="Badger J.H."/>
            <person name="Enticknap J."/>
            <person name="Ward N."/>
            <person name="Robb F.T."/>
            <person name="Eisen J.A."/>
        </authorList>
    </citation>
    <scope>NUCLEOTIDE SEQUENCE [LARGE SCALE GENOMIC DNA]</scope>
    <source>
        <strain evidence="8">ATCC 35245 / DSM 5265 / OCM 4 / BT</strain>
    </source>
</reference>
<dbReference type="SMART" id="SM00853">
    <property type="entry name" value="MutL_C"/>
    <property type="match status" value="1"/>
</dbReference>
<dbReference type="FunFam" id="3.30.565.10:FF:000003">
    <property type="entry name" value="DNA mismatch repair endonuclease MutL"/>
    <property type="match status" value="1"/>
</dbReference>
<sequence length="542" mass="60492">MIRELPLEVRSKIAAGEVIERPVSVVKELVENALDAGATDIRVSVINGGLDEIMVSDNGCGMPFEELPLAVKRFTTSKIGSVEDLDSIATLGFRGEALASIADVADLTIFSCDGETSGQLRIRGGELLLCKPVASPKGTRVIVRDLFFNLPARKKFLRSASTEFSHIQKFLQSMVLIYPNVQWTFTSEKGVIWHVPPQLSAEERFYSLFGQKAQFRAFTASQGELDIYLNPNIVGELILSVNGRLIKGSAYFQVLRILKDMWGGANLPVMVLRLNVEPDQVDVNVHPQKLDIRFKSQVWLRQALQELITQVRGEAGGLGIDFKTNGGMPHYQSEAWTTTPNDAPTVVSETMRENYMLFQKEVLQNQKDVGSAVSKGFEIKDYLYDTYILIKRDGVYELWDQHAVNEKINYWRLSSLYGVQFLLEPLFCSVDEETAQALTEMGFELQQVRGGYLIKAVPSLLLLSRSLDVIIDDLESIKGNIEKTRADLACKSAVKAGQKLSPMEIEALVVEGLKVLDVSYDPHGRPAVVKLDEALIERLFNR</sequence>
<comment type="similarity">
    <text evidence="1">Belongs to the DNA mismatch repair MutL/HexB family.</text>
</comment>